<comment type="caution">
    <text evidence="2">The sequence shown here is derived from an EMBL/GenBank/DDBJ whole genome shotgun (WGS) entry which is preliminary data.</text>
</comment>
<reference evidence="2 3" key="1">
    <citation type="submission" date="2019-02" db="EMBL/GenBank/DDBJ databases">
        <title>Deep-cultivation of Planctomycetes and their phenomic and genomic characterization uncovers novel biology.</title>
        <authorList>
            <person name="Wiegand S."/>
            <person name="Jogler M."/>
            <person name="Boedeker C."/>
            <person name="Pinto D."/>
            <person name="Vollmers J."/>
            <person name="Rivas-Marin E."/>
            <person name="Kohn T."/>
            <person name="Peeters S.H."/>
            <person name="Heuer A."/>
            <person name="Rast P."/>
            <person name="Oberbeckmann S."/>
            <person name="Bunk B."/>
            <person name="Jeske O."/>
            <person name="Meyerdierks A."/>
            <person name="Storesund J.E."/>
            <person name="Kallscheuer N."/>
            <person name="Luecker S."/>
            <person name="Lage O.M."/>
            <person name="Pohl T."/>
            <person name="Merkel B.J."/>
            <person name="Hornburger P."/>
            <person name="Mueller R.-W."/>
            <person name="Bruemmer F."/>
            <person name="Labrenz M."/>
            <person name="Spormann A.M."/>
            <person name="Op Den Camp H."/>
            <person name="Overmann J."/>
            <person name="Amann R."/>
            <person name="Jetten M.S.M."/>
            <person name="Mascher T."/>
            <person name="Medema M.H."/>
            <person name="Devos D.P."/>
            <person name="Kaster A.-K."/>
            <person name="Ovreas L."/>
            <person name="Rohde M."/>
            <person name="Galperin M.Y."/>
            <person name="Jogler C."/>
        </authorList>
    </citation>
    <scope>NUCLEOTIDE SEQUENCE [LARGE SCALE GENOMIC DNA]</scope>
    <source>
        <strain evidence="2 3">Pla111</strain>
    </source>
</reference>
<accession>A0A5C5W8W0</accession>
<gene>
    <name evidence="2" type="ORF">Pla111_09410</name>
</gene>
<keyword evidence="3" id="KW-1185">Reference proteome</keyword>
<organism evidence="2 3">
    <name type="scientific">Botrimarina hoheduenensis</name>
    <dbReference type="NCBI Taxonomy" id="2528000"/>
    <lineage>
        <taxon>Bacteria</taxon>
        <taxon>Pseudomonadati</taxon>
        <taxon>Planctomycetota</taxon>
        <taxon>Planctomycetia</taxon>
        <taxon>Pirellulales</taxon>
        <taxon>Lacipirellulaceae</taxon>
        <taxon>Botrimarina</taxon>
    </lineage>
</organism>
<sequence length="141" mass="15736">MLPATVLPTDRFTPAPESSLTVAAARTPESRTPESVVRRAEKQSLYEQYRVVTQRGQTIAPPVLERLEELDDALFAALDGDPAALDGFIRQWKAARGSTPDELLEDSRRHYVRHARARAANSMAQRLLETLGEQDRPQGLE</sequence>
<dbReference type="Proteomes" id="UP000318995">
    <property type="component" value="Unassembled WGS sequence"/>
</dbReference>
<feature type="region of interest" description="Disordered" evidence="1">
    <location>
        <begin position="1"/>
        <end position="39"/>
    </location>
</feature>
<feature type="compositionally biased region" description="Basic and acidic residues" evidence="1">
    <location>
        <begin position="28"/>
        <end position="39"/>
    </location>
</feature>
<dbReference type="AlphaFoldDB" id="A0A5C5W8W0"/>
<evidence type="ECO:0000256" key="1">
    <source>
        <dbReference type="SAM" id="MobiDB-lite"/>
    </source>
</evidence>
<proteinExistence type="predicted"/>
<dbReference type="EMBL" id="SJPH01000002">
    <property type="protein sequence ID" value="TWT47328.1"/>
    <property type="molecule type" value="Genomic_DNA"/>
</dbReference>
<dbReference type="RefSeq" id="WP_146571865.1">
    <property type="nucleotide sequence ID" value="NZ_SJPH01000002.1"/>
</dbReference>
<name>A0A5C5W8W0_9BACT</name>
<protein>
    <submittedName>
        <fullName evidence="2">Uncharacterized protein</fullName>
    </submittedName>
</protein>
<evidence type="ECO:0000313" key="2">
    <source>
        <dbReference type="EMBL" id="TWT47328.1"/>
    </source>
</evidence>
<evidence type="ECO:0000313" key="3">
    <source>
        <dbReference type="Proteomes" id="UP000318995"/>
    </source>
</evidence>